<name>A0A5B9QWV4_9BACT</name>
<reference evidence="5 6" key="1">
    <citation type="submission" date="2019-08" db="EMBL/GenBank/DDBJ databases">
        <title>Deep-cultivation of Planctomycetes and their phenomic and genomic characterization uncovers novel biology.</title>
        <authorList>
            <person name="Wiegand S."/>
            <person name="Jogler M."/>
            <person name="Boedeker C."/>
            <person name="Pinto D."/>
            <person name="Vollmers J."/>
            <person name="Rivas-Marin E."/>
            <person name="Kohn T."/>
            <person name="Peeters S.H."/>
            <person name="Heuer A."/>
            <person name="Rast P."/>
            <person name="Oberbeckmann S."/>
            <person name="Bunk B."/>
            <person name="Jeske O."/>
            <person name="Meyerdierks A."/>
            <person name="Storesund J.E."/>
            <person name="Kallscheuer N."/>
            <person name="Luecker S."/>
            <person name="Lage O.M."/>
            <person name="Pohl T."/>
            <person name="Merkel B.J."/>
            <person name="Hornburger P."/>
            <person name="Mueller R.-W."/>
            <person name="Bruemmer F."/>
            <person name="Labrenz M."/>
            <person name="Spormann A.M."/>
            <person name="Op den Camp H."/>
            <person name="Overmann J."/>
            <person name="Amann R."/>
            <person name="Jetten M.S.M."/>
            <person name="Mascher T."/>
            <person name="Medema M.H."/>
            <person name="Devos D.P."/>
            <person name="Kaster A.-K."/>
            <person name="Ovreas L."/>
            <person name="Rohde M."/>
            <person name="Galperin M.Y."/>
            <person name="Jogler C."/>
        </authorList>
    </citation>
    <scope>NUCLEOTIDE SEQUENCE [LARGE SCALE GENOMIC DNA]</scope>
    <source>
        <strain evidence="5 6">UC8</strain>
    </source>
</reference>
<keyword evidence="2" id="KW-0812">Transmembrane</keyword>
<dbReference type="PANTHER" id="PTHR43833:SF9">
    <property type="entry name" value="POTASSIUM CHANNEL PROTEIN YUGO-RELATED"/>
    <property type="match status" value="1"/>
</dbReference>
<dbReference type="EMBL" id="CP042914">
    <property type="protein sequence ID" value="QEG38433.1"/>
    <property type="molecule type" value="Genomic_DNA"/>
</dbReference>
<feature type="domain" description="RCK N-terminal" evidence="3">
    <location>
        <begin position="110"/>
        <end position="227"/>
    </location>
</feature>
<dbReference type="InterPro" id="IPR050721">
    <property type="entry name" value="Trk_Ktr_HKT_K-transport"/>
</dbReference>
<evidence type="ECO:0000256" key="1">
    <source>
        <dbReference type="ARBA" id="ARBA00004651"/>
    </source>
</evidence>
<dbReference type="PROSITE" id="PS51201">
    <property type="entry name" value="RCK_N"/>
    <property type="match status" value="1"/>
</dbReference>
<dbReference type="RefSeq" id="WP_068137267.1">
    <property type="nucleotide sequence ID" value="NZ_CP042914.1"/>
</dbReference>
<evidence type="ECO:0000313" key="6">
    <source>
        <dbReference type="Proteomes" id="UP000325286"/>
    </source>
</evidence>
<dbReference type="InterPro" id="IPR013099">
    <property type="entry name" value="K_chnl_dom"/>
</dbReference>
<gene>
    <name evidence="5" type="primary">kch_1</name>
    <name evidence="5" type="ORF">UC8_03900</name>
</gene>
<dbReference type="GO" id="GO:0006813">
    <property type="term" value="P:potassium ion transport"/>
    <property type="evidence" value="ECO:0007669"/>
    <property type="project" value="InterPro"/>
</dbReference>
<evidence type="ECO:0000259" key="3">
    <source>
        <dbReference type="PROSITE" id="PS51201"/>
    </source>
</evidence>
<dbReference type="SUPFAM" id="SSF51735">
    <property type="entry name" value="NAD(P)-binding Rossmann-fold domains"/>
    <property type="match status" value="1"/>
</dbReference>
<dbReference type="Gene3D" id="3.40.50.720">
    <property type="entry name" value="NAD(P)-binding Rossmann-like Domain"/>
    <property type="match status" value="1"/>
</dbReference>
<keyword evidence="2" id="KW-0472">Membrane</keyword>
<dbReference type="InterPro" id="IPR036721">
    <property type="entry name" value="RCK_C_sf"/>
</dbReference>
<dbReference type="OrthoDB" id="9785285at2"/>
<keyword evidence="2" id="KW-1133">Transmembrane helix</keyword>
<keyword evidence="5" id="KW-0406">Ion transport</keyword>
<dbReference type="PROSITE" id="PS51202">
    <property type="entry name" value="RCK_C"/>
    <property type="match status" value="1"/>
</dbReference>
<dbReference type="AlphaFoldDB" id="A0A5B9QWV4"/>
<evidence type="ECO:0000259" key="4">
    <source>
        <dbReference type="PROSITE" id="PS51202"/>
    </source>
</evidence>
<dbReference type="InterPro" id="IPR036291">
    <property type="entry name" value="NAD(P)-bd_dom_sf"/>
</dbReference>
<comment type="subcellular location">
    <subcellularLocation>
        <location evidence="1">Cell membrane</location>
        <topology evidence="1">Multi-pass membrane protein</topology>
    </subcellularLocation>
</comment>
<keyword evidence="6" id="KW-1185">Reference proteome</keyword>
<dbReference type="Pfam" id="PF07885">
    <property type="entry name" value="Ion_trans_2"/>
    <property type="match status" value="1"/>
</dbReference>
<dbReference type="InterPro" id="IPR006037">
    <property type="entry name" value="RCK_C"/>
</dbReference>
<feature type="transmembrane region" description="Helical" evidence="2">
    <location>
        <begin position="64"/>
        <end position="85"/>
    </location>
</feature>
<dbReference type="KEGG" id="rul:UC8_03900"/>
<dbReference type="Gene3D" id="1.10.287.70">
    <property type="match status" value="1"/>
</dbReference>
<evidence type="ECO:0000256" key="2">
    <source>
        <dbReference type="SAM" id="Phobius"/>
    </source>
</evidence>
<dbReference type="SUPFAM" id="SSF116726">
    <property type="entry name" value="TrkA C-terminal domain-like"/>
    <property type="match status" value="1"/>
</dbReference>
<dbReference type="Proteomes" id="UP000325286">
    <property type="component" value="Chromosome"/>
</dbReference>
<evidence type="ECO:0000313" key="5">
    <source>
        <dbReference type="EMBL" id="QEG38433.1"/>
    </source>
</evidence>
<dbReference type="Pfam" id="PF02254">
    <property type="entry name" value="TrkA_N"/>
    <property type="match status" value="1"/>
</dbReference>
<dbReference type="PANTHER" id="PTHR43833">
    <property type="entry name" value="POTASSIUM CHANNEL PROTEIN 2-RELATED-RELATED"/>
    <property type="match status" value="1"/>
</dbReference>
<dbReference type="Gene3D" id="3.30.70.1450">
    <property type="entry name" value="Regulator of K+ conductance, C-terminal domain"/>
    <property type="match status" value="1"/>
</dbReference>
<dbReference type="GO" id="GO:0008324">
    <property type="term" value="F:monoatomic cation transmembrane transporter activity"/>
    <property type="evidence" value="ECO:0007669"/>
    <property type="project" value="InterPro"/>
</dbReference>
<dbReference type="Pfam" id="PF02080">
    <property type="entry name" value="TrkA_C"/>
    <property type="match status" value="1"/>
</dbReference>
<feature type="domain" description="RCK C-terminal" evidence="4">
    <location>
        <begin position="257"/>
        <end position="345"/>
    </location>
</feature>
<dbReference type="GO" id="GO:0005886">
    <property type="term" value="C:plasma membrane"/>
    <property type="evidence" value="ECO:0007669"/>
    <property type="project" value="UniProtKB-SubCell"/>
</dbReference>
<accession>A0A5B9QWV4</accession>
<proteinExistence type="predicted"/>
<dbReference type="InterPro" id="IPR003148">
    <property type="entry name" value="RCK_N"/>
</dbReference>
<dbReference type="SUPFAM" id="SSF81324">
    <property type="entry name" value="Voltage-gated potassium channels"/>
    <property type="match status" value="1"/>
</dbReference>
<sequence length="356" mass="38052">MQDHSSFRKMLVGIGFFCATCVAAVIGYRIAGWSLVDSLYMVVITIFGVGYGEVHPIDSPALKFFTALIIIAGCSSGIYVVGGFVQMIAEGEIQRALGVRRMSRGINETSGHVIVCGFGRVGRMLTAELRELGEPFVCVDSNPERIAEAEALGYLVVTGDAGQEETLNRAGIARARVLATVLPDDAANVFITLTARELTEEIEIIARGESTATQRKLIRSGANHVVLPAAIGASKIANMISCPSAGALLADPKHSERLRTDLHSLGLSLHEYPIAATSNVLGSPLGELQSSCDGGMLVVAIRHADETMLQNPPADQVIQAGDTLFIVTDHSNRLSLSRATQLKRPEIVYRGSRVQP</sequence>
<protein>
    <submittedName>
        <fullName evidence="5">Voltage-gated potassium channel Kch</fullName>
    </submittedName>
</protein>
<organism evidence="5 6">
    <name type="scientific">Roseimaritima ulvae</name>
    <dbReference type="NCBI Taxonomy" id="980254"/>
    <lineage>
        <taxon>Bacteria</taxon>
        <taxon>Pseudomonadati</taxon>
        <taxon>Planctomycetota</taxon>
        <taxon>Planctomycetia</taxon>
        <taxon>Pirellulales</taxon>
        <taxon>Pirellulaceae</taxon>
        <taxon>Roseimaritima</taxon>
    </lineage>
</organism>
<keyword evidence="5" id="KW-0407">Ion channel</keyword>
<keyword evidence="5" id="KW-0813">Transport</keyword>
<feature type="transmembrane region" description="Helical" evidence="2">
    <location>
        <begin position="33"/>
        <end position="52"/>
    </location>
</feature>